<dbReference type="Proteomes" id="UP001551695">
    <property type="component" value="Unassembled WGS sequence"/>
</dbReference>
<protein>
    <recommendedName>
        <fullName evidence="3">Protein tyrosine kinase</fullName>
    </recommendedName>
</protein>
<organism evidence="1 2">
    <name type="scientific">Nocardia aurea</name>
    <dbReference type="NCBI Taxonomy" id="2144174"/>
    <lineage>
        <taxon>Bacteria</taxon>
        <taxon>Bacillati</taxon>
        <taxon>Actinomycetota</taxon>
        <taxon>Actinomycetes</taxon>
        <taxon>Mycobacteriales</taxon>
        <taxon>Nocardiaceae</taxon>
        <taxon>Nocardia</taxon>
    </lineage>
</organism>
<evidence type="ECO:0000313" key="1">
    <source>
        <dbReference type="EMBL" id="MEV0706882.1"/>
    </source>
</evidence>
<dbReference type="RefSeq" id="WP_357780348.1">
    <property type="nucleotide sequence ID" value="NZ_JBFAKC010000002.1"/>
</dbReference>
<dbReference type="PANTHER" id="PTHR32309:SF31">
    <property type="entry name" value="CAPSULAR EXOPOLYSACCHARIDE FAMILY"/>
    <property type="match status" value="1"/>
</dbReference>
<dbReference type="InterPro" id="IPR050445">
    <property type="entry name" value="Bact_polysacc_biosynth/exp"/>
</dbReference>
<evidence type="ECO:0008006" key="3">
    <source>
        <dbReference type="Google" id="ProtNLM"/>
    </source>
</evidence>
<name>A0ABV3FN81_9NOCA</name>
<reference evidence="1 2" key="1">
    <citation type="submission" date="2024-06" db="EMBL/GenBank/DDBJ databases">
        <title>The Natural Products Discovery Center: Release of the First 8490 Sequenced Strains for Exploring Actinobacteria Biosynthetic Diversity.</title>
        <authorList>
            <person name="Kalkreuter E."/>
            <person name="Kautsar S.A."/>
            <person name="Yang D."/>
            <person name="Bader C.D."/>
            <person name="Teijaro C.N."/>
            <person name="Fluegel L."/>
            <person name="Davis C.M."/>
            <person name="Simpson J.R."/>
            <person name="Lauterbach L."/>
            <person name="Steele A.D."/>
            <person name="Gui C."/>
            <person name="Meng S."/>
            <person name="Li G."/>
            <person name="Viehrig K."/>
            <person name="Ye F."/>
            <person name="Su P."/>
            <person name="Kiefer A.F."/>
            <person name="Nichols A."/>
            <person name="Cepeda A.J."/>
            <person name="Yan W."/>
            <person name="Fan B."/>
            <person name="Jiang Y."/>
            <person name="Adhikari A."/>
            <person name="Zheng C.-J."/>
            <person name="Schuster L."/>
            <person name="Cowan T.M."/>
            <person name="Smanski M.J."/>
            <person name="Chevrette M.G."/>
            <person name="De Carvalho L.P.S."/>
            <person name="Shen B."/>
        </authorList>
    </citation>
    <scope>NUCLEOTIDE SEQUENCE [LARGE SCALE GENOMIC DNA]</scope>
    <source>
        <strain evidence="1 2">NPDC050403</strain>
    </source>
</reference>
<dbReference type="Gene3D" id="3.40.50.300">
    <property type="entry name" value="P-loop containing nucleotide triphosphate hydrolases"/>
    <property type="match status" value="1"/>
</dbReference>
<keyword evidence="2" id="KW-1185">Reference proteome</keyword>
<evidence type="ECO:0000313" key="2">
    <source>
        <dbReference type="Proteomes" id="UP001551695"/>
    </source>
</evidence>
<dbReference type="PANTHER" id="PTHR32309">
    <property type="entry name" value="TYROSINE-PROTEIN KINASE"/>
    <property type="match status" value="1"/>
</dbReference>
<sequence length="512" mass="52903">MGFVDYLHIARRRWAVLLAGLVLGVVLAAFQIQSTPATYSASSTMYVSMATGTSVADSYQGGLAAQQRVRSYLELVSSDAVVDRVIGQLGLRLSRDEMRGKITVDAPPATTLLTVTVTDEDPERSRMMTDEVVSQLRALVDDLETIERTAAPAARVAVVDRAERPTDPSGPQSTKTLALGILAGLVLGAGAAFVWERLDRTVRAATELASLGPILGSVTPGAESETDDLRALRARLPEQAKSVLISSLGPLPAPNVAGGLANTLAATGARVLLIDTAAGRTVVTAADVVRADATPAVADRPLAPEGEWPVHHNGQSAPVVPAPVAATDGGEMLFENAAQRTTVLDLRKIPAKPPVGGGATPAAPPHIAAPAHPLAPSQPVAARSGGLGALLRNESAFADAVLAPGEQSYSLLPLGDADPTTSDLLASDLFDTVLTDAEARFDHVVVAASGTDALAVAAKCDATVAAVELPARSLDGVTADLNALRGAGATLTGLVTVPVRRRWGRRIVQVRE</sequence>
<dbReference type="InterPro" id="IPR027417">
    <property type="entry name" value="P-loop_NTPase"/>
</dbReference>
<dbReference type="EMBL" id="JBFAKC010000002">
    <property type="protein sequence ID" value="MEV0706882.1"/>
    <property type="molecule type" value="Genomic_DNA"/>
</dbReference>
<comment type="caution">
    <text evidence="1">The sequence shown here is derived from an EMBL/GenBank/DDBJ whole genome shotgun (WGS) entry which is preliminary data.</text>
</comment>
<proteinExistence type="predicted"/>
<dbReference type="SUPFAM" id="SSF52540">
    <property type="entry name" value="P-loop containing nucleoside triphosphate hydrolases"/>
    <property type="match status" value="1"/>
</dbReference>
<accession>A0ABV3FN81</accession>
<gene>
    <name evidence="1" type="ORF">AB0I48_04895</name>
</gene>